<dbReference type="Pfam" id="PF00069">
    <property type="entry name" value="Pkinase"/>
    <property type="match status" value="1"/>
</dbReference>
<dbReference type="SUPFAM" id="SSF52540">
    <property type="entry name" value="P-loop containing nucleoside triphosphate hydrolases"/>
    <property type="match status" value="2"/>
</dbReference>
<dbReference type="InterPro" id="IPR017441">
    <property type="entry name" value="Protein_kinase_ATP_BS"/>
</dbReference>
<dbReference type="Gene3D" id="3.10.330.10">
    <property type="match status" value="1"/>
</dbReference>
<evidence type="ECO:0000313" key="16">
    <source>
        <dbReference type="EMBL" id="KAJ3565900.1"/>
    </source>
</evidence>
<feature type="region of interest" description="Disordered" evidence="14">
    <location>
        <begin position="321"/>
        <end position="344"/>
    </location>
</feature>
<dbReference type="VEuPathDB" id="FungiDB:F4678DRAFT_370797"/>
<name>A0A9W8NAR4_9PEZI</name>
<dbReference type="InterPro" id="IPR011009">
    <property type="entry name" value="Kinase-like_dom_sf"/>
</dbReference>
<dbReference type="GO" id="GO:0016558">
    <property type="term" value="P:protein import into peroxisome matrix"/>
    <property type="evidence" value="ECO:0007669"/>
    <property type="project" value="TreeGrafter"/>
</dbReference>
<keyword evidence="5 13" id="KW-0547">Nucleotide-binding</keyword>
<dbReference type="InterPro" id="IPR003959">
    <property type="entry name" value="ATPase_AAA_core"/>
</dbReference>
<gene>
    <name evidence="16" type="ORF">NPX13_g7328</name>
</gene>
<dbReference type="Gene3D" id="3.40.50.300">
    <property type="entry name" value="P-loop containing nucleotide triphosphate hydrolases"/>
    <property type="match status" value="2"/>
</dbReference>
<evidence type="ECO:0000256" key="5">
    <source>
        <dbReference type="ARBA" id="ARBA00022741"/>
    </source>
</evidence>
<evidence type="ECO:0000256" key="13">
    <source>
        <dbReference type="PROSITE-ProRule" id="PRU10141"/>
    </source>
</evidence>
<keyword evidence="7 13" id="KW-0067">ATP-binding</keyword>
<dbReference type="PROSITE" id="PS00108">
    <property type="entry name" value="PROTEIN_KINASE_ST"/>
    <property type="match status" value="1"/>
</dbReference>
<evidence type="ECO:0000256" key="3">
    <source>
        <dbReference type="ARBA" id="ARBA00022448"/>
    </source>
</evidence>
<dbReference type="CDD" id="cd00009">
    <property type="entry name" value="AAA"/>
    <property type="match status" value="1"/>
</dbReference>
<dbReference type="FunFam" id="3.40.50.300:FF:000149">
    <property type="entry name" value="Nuclear valosin-containing protein-like"/>
    <property type="match status" value="1"/>
</dbReference>
<dbReference type="GO" id="GO:0016887">
    <property type="term" value="F:ATP hydrolysis activity"/>
    <property type="evidence" value="ECO:0007669"/>
    <property type="project" value="InterPro"/>
</dbReference>
<evidence type="ECO:0000256" key="1">
    <source>
        <dbReference type="ARBA" id="ARBA00004370"/>
    </source>
</evidence>
<feature type="region of interest" description="Disordered" evidence="14">
    <location>
        <begin position="1076"/>
        <end position="1097"/>
    </location>
</feature>
<evidence type="ECO:0000259" key="15">
    <source>
        <dbReference type="PROSITE" id="PS50011"/>
    </source>
</evidence>
<dbReference type="GO" id="GO:0004672">
    <property type="term" value="F:protein kinase activity"/>
    <property type="evidence" value="ECO:0007669"/>
    <property type="project" value="InterPro"/>
</dbReference>
<feature type="compositionally biased region" description="Basic and acidic residues" evidence="14">
    <location>
        <begin position="1083"/>
        <end position="1095"/>
    </location>
</feature>
<evidence type="ECO:0000256" key="7">
    <source>
        <dbReference type="ARBA" id="ARBA00022840"/>
    </source>
</evidence>
<dbReference type="SUPFAM" id="SSF50692">
    <property type="entry name" value="ADC-like"/>
    <property type="match status" value="1"/>
</dbReference>
<dbReference type="Pfam" id="PF09262">
    <property type="entry name" value="PEX-1N"/>
    <property type="match status" value="1"/>
</dbReference>
<reference evidence="16" key="1">
    <citation type="submission" date="2022-07" db="EMBL/GenBank/DDBJ databases">
        <title>Genome Sequence of Xylaria arbuscula.</title>
        <authorList>
            <person name="Buettner E."/>
        </authorList>
    </citation>
    <scope>NUCLEOTIDE SEQUENCE</scope>
    <source>
        <strain evidence="16">VT107</strain>
    </source>
</reference>
<dbReference type="InterPro" id="IPR008271">
    <property type="entry name" value="Ser/Thr_kinase_AS"/>
</dbReference>
<evidence type="ECO:0000256" key="4">
    <source>
        <dbReference type="ARBA" id="ARBA00022593"/>
    </source>
</evidence>
<keyword evidence="4" id="KW-0962">Peroxisome biogenesis</keyword>
<dbReference type="InterPro" id="IPR009010">
    <property type="entry name" value="Asp_de-COase-like_dom_sf"/>
</dbReference>
<dbReference type="InterPro" id="IPR027417">
    <property type="entry name" value="P-loop_NTPase"/>
</dbReference>
<dbReference type="InterPro" id="IPR003960">
    <property type="entry name" value="ATPase_AAA_CS"/>
</dbReference>
<dbReference type="Proteomes" id="UP001148614">
    <property type="component" value="Unassembled WGS sequence"/>
</dbReference>
<feature type="region of interest" description="Disordered" evidence="14">
    <location>
        <begin position="224"/>
        <end position="262"/>
    </location>
</feature>
<evidence type="ECO:0000256" key="9">
    <source>
        <dbReference type="ARBA" id="ARBA00023136"/>
    </source>
</evidence>
<dbReference type="PANTHER" id="PTHR23077:SF12">
    <property type="entry name" value="PEROXISOMAL ATPASE PEX1"/>
    <property type="match status" value="1"/>
</dbReference>
<feature type="region of interest" description="Disordered" evidence="14">
    <location>
        <begin position="717"/>
        <end position="760"/>
    </location>
</feature>
<dbReference type="GO" id="GO:0005778">
    <property type="term" value="C:peroxisomal membrane"/>
    <property type="evidence" value="ECO:0007669"/>
    <property type="project" value="TreeGrafter"/>
</dbReference>
<feature type="binding site" evidence="13">
    <location>
        <position position="1345"/>
    </location>
    <ligand>
        <name>ATP</name>
        <dbReference type="ChEBI" id="CHEBI:30616"/>
    </ligand>
</feature>
<organism evidence="16 17">
    <name type="scientific">Xylaria arbuscula</name>
    <dbReference type="NCBI Taxonomy" id="114810"/>
    <lineage>
        <taxon>Eukaryota</taxon>
        <taxon>Fungi</taxon>
        <taxon>Dikarya</taxon>
        <taxon>Ascomycota</taxon>
        <taxon>Pezizomycotina</taxon>
        <taxon>Sordariomycetes</taxon>
        <taxon>Xylariomycetidae</taxon>
        <taxon>Xylariales</taxon>
        <taxon>Xylariaceae</taxon>
        <taxon>Xylaria</taxon>
    </lineage>
</organism>
<evidence type="ECO:0000256" key="8">
    <source>
        <dbReference type="ARBA" id="ARBA00022927"/>
    </source>
</evidence>
<dbReference type="PANTHER" id="PTHR23077">
    <property type="entry name" value="AAA-FAMILY ATPASE"/>
    <property type="match status" value="1"/>
</dbReference>
<comment type="subcellular location">
    <subcellularLocation>
        <location evidence="1">Membrane</location>
    </subcellularLocation>
</comment>
<keyword evidence="3" id="KW-0813">Transport</keyword>
<evidence type="ECO:0000256" key="12">
    <source>
        <dbReference type="ARBA" id="ARBA00048778"/>
    </source>
</evidence>
<dbReference type="VEuPathDB" id="FungiDB:F4678DRAFT_370802"/>
<dbReference type="InterPro" id="IPR041569">
    <property type="entry name" value="AAA_lid_3"/>
</dbReference>
<accession>A0A9W8NAR4</accession>
<dbReference type="FunFam" id="3.10.330.10:FF:000011">
    <property type="entry name" value="Peroxisome biogenesis protein peroxin 1"/>
    <property type="match status" value="1"/>
</dbReference>
<dbReference type="PROSITE" id="PS00674">
    <property type="entry name" value="AAA"/>
    <property type="match status" value="1"/>
</dbReference>
<dbReference type="CDD" id="cd19526">
    <property type="entry name" value="RecA-like_PEX1_r2"/>
    <property type="match status" value="1"/>
</dbReference>
<feature type="compositionally biased region" description="Low complexity" evidence="14">
    <location>
        <begin position="747"/>
        <end position="760"/>
    </location>
</feature>
<dbReference type="PROSITE" id="PS00107">
    <property type="entry name" value="PROTEIN_KINASE_ATP"/>
    <property type="match status" value="1"/>
</dbReference>
<dbReference type="FunFam" id="1.10.510.10:FF:000670">
    <property type="entry name" value="Serine/threonin protein kinase, putative"/>
    <property type="match status" value="1"/>
</dbReference>
<keyword evidence="6" id="KW-0378">Hydrolase</keyword>
<feature type="domain" description="Protein kinase" evidence="15">
    <location>
        <begin position="1316"/>
        <end position="1582"/>
    </location>
</feature>
<dbReference type="Gene3D" id="1.10.510.10">
    <property type="entry name" value="Transferase(Phosphotransferase) domain 1"/>
    <property type="match status" value="1"/>
</dbReference>
<dbReference type="Pfam" id="PF17862">
    <property type="entry name" value="AAA_lid_3"/>
    <property type="match status" value="1"/>
</dbReference>
<dbReference type="InterPro" id="IPR000719">
    <property type="entry name" value="Prot_kinase_dom"/>
</dbReference>
<dbReference type="SUPFAM" id="SSF54585">
    <property type="entry name" value="Cdc48 domain 2-like"/>
    <property type="match status" value="1"/>
</dbReference>
<dbReference type="GO" id="GO:0005524">
    <property type="term" value="F:ATP binding"/>
    <property type="evidence" value="ECO:0007669"/>
    <property type="project" value="UniProtKB-UniRule"/>
</dbReference>
<dbReference type="PROSITE" id="PS50011">
    <property type="entry name" value="PROTEIN_KINASE_DOM"/>
    <property type="match status" value="1"/>
</dbReference>
<dbReference type="InterPro" id="IPR050168">
    <property type="entry name" value="AAA_ATPase_domain"/>
</dbReference>
<comment type="catalytic activity">
    <reaction evidence="12">
        <text>ATP + H2O = ADP + phosphate + H(+)</text>
        <dbReference type="Rhea" id="RHEA:13065"/>
        <dbReference type="ChEBI" id="CHEBI:15377"/>
        <dbReference type="ChEBI" id="CHEBI:15378"/>
        <dbReference type="ChEBI" id="CHEBI:30616"/>
        <dbReference type="ChEBI" id="CHEBI:43474"/>
        <dbReference type="ChEBI" id="CHEBI:456216"/>
    </reaction>
    <physiologicalReaction direction="left-to-right" evidence="12">
        <dbReference type="Rhea" id="RHEA:13066"/>
    </physiologicalReaction>
</comment>
<dbReference type="InterPro" id="IPR003593">
    <property type="entry name" value="AAA+_ATPase"/>
</dbReference>
<protein>
    <recommendedName>
        <fullName evidence="11">Peroxisomal ATPase PEX1</fullName>
    </recommendedName>
    <alternativeName>
        <fullName evidence="10">Peroxin-1</fullName>
    </alternativeName>
</protein>
<dbReference type="InterPro" id="IPR029067">
    <property type="entry name" value="CDC48_domain_2-like_sf"/>
</dbReference>
<comment type="caution">
    <text evidence="16">The sequence shown here is derived from an EMBL/GenBank/DDBJ whole genome shotgun (WGS) entry which is preliminary data.</text>
</comment>
<dbReference type="Gene3D" id="1.10.8.60">
    <property type="match status" value="2"/>
</dbReference>
<dbReference type="SUPFAM" id="SSF56112">
    <property type="entry name" value="Protein kinase-like (PK-like)"/>
    <property type="match status" value="1"/>
</dbReference>
<keyword evidence="9" id="KW-0472">Membrane</keyword>
<evidence type="ECO:0000256" key="14">
    <source>
        <dbReference type="SAM" id="MobiDB-lite"/>
    </source>
</evidence>
<keyword evidence="17" id="KW-1185">Reference proteome</keyword>
<evidence type="ECO:0000313" key="17">
    <source>
        <dbReference type="Proteomes" id="UP001148614"/>
    </source>
</evidence>
<dbReference type="GO" id="GO:0005829">
    <property type="term" value="C:cytosol"/>
    <property type="evidence" value="ECO:0007669"/>
    <property type="project" value="TreeGrafter"/>
</dbReference>
<dbReference type="Pfam" id="PF00004">
    <property type="entry name" value="AAA"/>
    <property type="match status" value="2"/>
</dbReference>
<dbReference type="EMBL" id="JANPWZ010001425">
    <property type="protein sequence ID" value="KAJ3565900.1"/>
    <property type="molecule type" value="Genomic_DNA"/>
</dbReference>
<dbReference type="InterPro" id="IPR015342">
    <property type="entry name" value="PEX1-N_C-lobe"/>
</dbReference>
<sequence length="2034" mass="221764">MAPKKNALSAAAEISLVHLKKCLVNLPTSLVNLLVNVNTPAQNVVVELNYRVTPTSDGSGHPNSSPTQRSIYVGWTGLPSKRKLVPIVDRDGISNGRDREVSSVELDATFAATLGISDGQKVMAIIHVDPPLAHTVNIEPLTPEDWEIIELHATFLELNMQSQIRAVPNPLYAPSPGLSSTPHALTLHLSPTSTANIKVLSLAPAPSGDVPFVKVAPDAEVIVAPKTRTQPSKNNRESRSVGGASRRSGKSSASTIRRRSTREEKKPAIFLRAVDRNLCNEWFDDQSISDDLSVWIDRDLLFAKDFRGVNYAAVNFIKPAGLQPPTDPQQQQQEIASSEAAKSSERVIVHLRPWDDPPTSQTIALSTPLCATLGCSGIAGSIVKVEPAPQPSPRATSDKIKIFPFAVDGEKASNALRFGGESKSEKEMASKRIAQIYNSRGTNVGLLNGPLTDGMVLGVYDSLDCPWGWEGGILRFESSNANPNAPDALKWHIGSDRPLVIDVQPPIPRPAWLDQGVVDEEEHPNSSTLVGIDSVLDDLGFHLQHMSSVLLTGALGSGKTAVARRLSQTLKEGFLFHTTYFTCRKLVNDESRIPTIKETLNRIFMTASWGARLGGKAIVILDDIDKLCPAETELQVGNDNGRSRQISEIIGAIVREHCGRDSGVVLLATAQAKESVNNVVIGGHIVREIIDLKAPDKQGRRQVLEMVIKQHTVTPDTMQAVSTTDGSRPTTANGSVEDAGTWMDGGSEPSPNISSSQSKSDGFLLDPDLDFLDLAGETDGYMPGDLILLVSRARNEALIRSVGEMTSKQSLDIVQLSRTDFDSALKGFTPASLRNVTLQTSTTTFDSIGGLQETRQILLETLQYPTKYAPIFAQCPLRLRSGLLLYGYPGCGKTLLASAVAGECGLNFISVKGPEILNKYIGASEKSVRDLFERASAAKPCVLFFDEFDSIAPKRGHDSTGVTDRVVNQLLTQMDGAEGLSGVYVLAATSRPDLIDPALLRPGRLDKSLLCDFPNIEDRIDILQALAKKVKMNPEVLSSEDALRELGKRTEGFSGADLQALISNAQLEAIHDVLNELESQPQDGKRGTGTRRDKTAGAARARNFIQFRYGAAESQAEAESLAKKGNNRSAQLAENSAIMAKLAEIKAARKRAKLGNQGVNVMNEDHSHKEKSGKDTEVLIGWKHMVKALEGTRASISSQERNRLRRIYHEFVAGCCDTPGYGAWYAVAETERLVRASTSATSTREIQLLPRHFHINHRRHRQRPSGSKRSSGNMERLQVLGAGASASRQKALEDAAKMQASVEEECARSGKPVPEYRLTELIGKGSFGRVYKANDAKTSSVVAVKIIDVDEQDTLNPKLQDTYSEFLKEINALRVLSDSGAKNVNTVIEALPVGQAMWMVTEYCAGGSVATLMKPTAPGGLQEKWIVPILREVAVAIHWVHKQGIIHRDIKCANVLITEVGGVQLCDFGVAGMMETKFDKRTTFIGTLHWMAPELFDQNAQYGTEVDIWAFGSMVYEIASGLPPNVRSNIRIPQFGEYLREHLPRLSGDQYSEDLKSMVAFCLEDDPTKRPSIEQIQQHPYILNTEAQYPTSSLAALVKAFKLWEERGGNRKSLFTGFGAQGPVDLDSTSLAADEWNFSTTLAFDEQLQSERDGTSEMEAVRDVYGMAFDFPNFSGEDTARPKGKGRRRPPPQALAAMKAPLEKVFDPNTISNYDENSRAYYGHSMIPPPTEPPVSDLPLRDDSLHATLRESLIDLDASLGGEELSSFADMGTIRPAPAPGPRASMDNSWSFSSAAEPLSHNRAPLSDPADLNNGRHAPDWSWPTSIPPASANPEFSHFHFSEERPRLLHHETEPAGLPSQGYELEVPRGVTDRMSVGSLIDLDMSMPEPNAPEFTRPSTSHSDVGSIAGSEMGGVDPFNLERHASVYAPLPLTTREPSIYVSEDSEYAQRLAQVIHTEPEDPPGHTENGNYSVQLPFVEPPALHVLEGRASGAEVAEEMRRLIGSLGEHLSMIGEQVADMEPRRAGGIRARDE</sequence>
<feature type="compositionally biased region" description="Low complexity" evidence="14">
    <location>
        <begin position="240"/>
        <end position="255"/>
    </location>
</feature>
<dbReference type="SMART" id="SM00382">
    <property type="entry name" value="AAA"/>
    <property type="match status" value="2"/>
</dbReference>
<proteinExistence type="inferred from homology"/>
<feature type="compositionally biased region" description="Polar residues" evidence="14">
    <location>
        <begin position="717"/>
        <end position="734"/>
    </location>
</feature>
<comment type="similarity">
    <text evidence="2">Belongs to the AAA ATPase family.</text>
</comment>
<evidence type="ECO:0000256" key="11">
    <source>
        <dbReference type="ARBA" id="ARBA00034532"/>
    </source>
</evidence>
<evidence type="ECO:0000256" key="2">
    <source>
        <dbReference type="ARBA" id="ARBA00006914"/>
    </source>
</evidence>
<keyword evidence="8" id="KW-0653">Protein transport</keyword>
<feature type="compositionally biased region" description="Low complexity" evidence="14">
    <location>
        <begin position="328"/>
        <end position="341"/>
    </location>
</feature>
<evidence type="ECO:0000256" key="10">
    <source>
        <dbReference type="ARBA" id="ARBA00032509"/>
    </source>
</evidence>
<dbReference type="SMART" id="SM00220">
    <property type="entry name" value="S_TKc"/>
    <property type="match status" value="1"/>
</dbReference>
<evidence type="ECO:0000256" key="6">
    <source>
        <dbReference type="ARBA" id="ARBA00022801"/>
    </source>
</evidence>